<keyword evidence="3 5" id="KW-0863">Zinc-finger</keyword>
<proteinExistence type="predicted"/>
<dbReference type="EMBL" id="CAMKVN010005070">
    <property type="protein sequence ID" value="CAI2188228.1"/>
    <property type="molecule type" value="Genomic_DNA"/>
</dbReference>
<gene>
    <name evidence="7" type="ORF">FWILDA_LOCUS13473</name>
</gene>
<evidence type="ECO:0000259" key="6">
    <source>
        <dbReference type="PROSITE" id="PS50157"/>
    </source>
</evidence>
<dbReference type="FunFam" id="3.30.160.60:FF:000100">
    <property type="entry name" value="Zinc finger 45-like"/>
    <property type="match status" value="1"/>
</dbReference>
<keyword evidence="1" id="KW-0479">Metal-binding</keyword>
<evidence type="ECO:0000256" key="4">
    <source>
        <dbReference type="ARBA" id="ARBA00022833"/>
    </source>
</evidence>
<evidence type="ECO:0000256" key="1">
    <source>
        <dbReference type="ARBA" id="ARBA00022723"/>
    </source>
</evidence>
<protein>
    <submittedName>
        <fullName evidence="7">7080_t:CDS:1</fullName>
    </submittedName>
</protein>
<comment type="caution">
    <text evidence="7">The sequence shown here is derived from an EMBL/GenBank/DDBJ whole genome shotgun (WGS) entry which is preliminary data.</text>
</comment>
<dbReference type="OrthoDB" id="2480066at2759"/>
<dbReference type="Gene3D" id="3.30.160.60">
    <property type="entry name" value="Classic Zinc Finger"/>
    <property type="match status" value="1"/>
</dbReference>
<keyword evidence="4" id="KW-0862">Zinc</keyword>
<sequence length="42" mass="4820">MPSYTCSTCEREFSHCASLQNHVKVHDNAVVDRALQKISEER</sequence>
<dbReference type="InterPro" id="IPR013087">
    <property type="entry name" value="Znf_C2H2_type"/>
</dbReference>
<keyword evidence="2" id="KW-0677">Repeat</keyword>
<accession>A0A9W4WUN5</accession>
<evidence type="ECO:0000256" key="5">
    <source>
        <dbReference type="PROSITE-ProRule" id="PRU00042"/>
    </source>
</evidence>
<dbReference type="AlphaFoldDB" id="A0A9W4WUN5"/>
<organism evidence="7 8">
    <name type="scientific">Funneliformis geosporum</name>
    <dbReference type="NCBI Taxonomy" id="1117311"/>
    <lineage>
        <taxon>Eukaryota</taxon>
        <taxon>Fungi</taxon>
        <taxon>Fungi incertae sedis</taxon>
        <taxon>Mucoromycota</taxon>
        <taxon>Glomeromycotina</taxon>
        <taxon>Glomeromycetes</taxon>
        <taxon>Glomerales</taxon>
        <taxon>Glomeraceae</taxon>
        <taxon>Funneliformis</taxon>
    </lineage>
</organism>
<name>A0A9W4WUN5_9GLOM</name>
<reference evidence="7" key="1">
    <citation type="submission" date="2022-08" db="EMBL/GenBank/DDBJ databases">
        <authorList>
            <person name="Kallberg Y."/>
            <person name="Tangrot J."/>
            <person name="Rosling A."/>
        </authorList>
    </citation>
    <scope>NUCLEOTIDE SEQUENCE</scope>
    <source>
        <strain evidence="7">Wild A</strain>
    </source>
</reference>
<evidence type="ECO:0000313" key="8">
    <source>
        <dbReference type="Proteomes" id="UP001153678"/>
    </source>
</evidence>
<keyword evidence="8" id="KW-1185">Reference proteome</keyword>
<dbReference type="PROSITE" id="PS50157">
    <property type="entry name" value="ZINC_FINGER_C2H2_2"/>
    <property type="match status" value="1"/>
</dbReference>
<evidence type="ECO:0000256" key="2">
    <source>
        <dbReference type="ARBA" id="ARBA00022737"/>
    </source>
</evidence>
<dbReference type="GO" id="GO:0008270">
    <property type="term" value="F:zinc ion binding"/>
    <property type="evidence" value="ECO:0007669"/>
    <property type="project" value="UniProtKB-KW"/>
</dbReference>
<dbReference type="SUPFAM" id="SSF57667">
    <property type="entry name" value="beta-beta-alpha zinc fingers"/>
    <property type="match status" value="1"/>
</dbReference>
<evidence type="ECO:0000313" key="7">
    <source>
        <dbReference type="EMBL" id="CAI2188228.1"/>
    </source>
</evidence>
<feature type="domain" description="C2H2-type" evidence="6">
    <location>
        <begin position="4"/>
        <end position="26"/>
    </location>
</feature>
<dbReference type="Proteomes" id="UP001153678">
    <property type="component" value="Unassembled WGS sequence"/>
</dbReference>
<dbReference type="InterPro" id="IPR036236">
    <property type="entry name" value="Znf_C2H2_sf"/>
</dbReference>
<dbReference type="PROSITE" id="PS00028">
    <property type="entry name" value="ZINC_FINGER_C2H2_1"/>
    <property type="match status" value="1"/>
</dbReference>
<evidence type="ECO:0000256" key="3">
    <source>
        <dbReference type="ARBA" id="ARBA00022771"/>
    </source>
</evidence>